<dbReference type="EMBL" id="RKLV01000001">
    <property type="protein sequence ID" value="MCX2818056.1"/>
    <property type="molecule type" value="Genomic_DNA"/>
</dbReference>
<gene>
    <name evidence="2" type="ORF">EGH25_01640</name>
</gene>
<dbReference type="Gene3D" id="3.60.15.10">
    <property type="entry name" value="Ribonuclease Z/Hydroxyacylglutathione hydrolase-like"/>
    <property type="match status" value="1"/>
</dbReference>
<proteinExistence type="predicted"/>
<dbReference type="SUPFAM" id="SSF56281">
    <property type="entry name" value="Metallo-hydrolase/oxidoreductase"/>
    <property type="match status" value="1"/>
</dbReference>
<dbReference type="PANTHER" id="PTHR23131:SF4">
    <property type="entry name" value="METALLO-BETA-LACTAMASE SUPERFAMILY POTEIN"/>
    <property type="match status" value="1"/>
</dbReference>
<reference evidence="2" key="1">
    <citation type="submission" date="2022-09" db="EMBL/GenBank/DDBJ databases">
        <title>Haloadaptaus new haloarchaeum isolated from saline soil.</title>
        <authorList>
            <person name="Duran-Viseras A."/>
            <person name="Sanchez-Porro C."/>
            <person name="Ventosa A."/>
        </authorList>
    </citation>
    <scope>NUCLEOTIDE SEQUENCE</scope>
    <source>
        <strain evidence="2">F3-133</strain>
    </source>
</reference>
<dbReference type="InterPro" id="IPR050662">
    <property type="entry name" value="Sec-metab_biosynth-thioest"/>
</dbReference>
<dbReference type="SMART" id="SM00849">
    <property type="entry name" value="Lactamase_B"/>
    <property type="match status" value="1"/>
</dbReference>
<dbReference type="InterPro" id="IPR001279">
    <property type="entry name" value="Metallo-B-lactamas"/>
</dbReference>
<sequence>MTFSPERLSLGNEEFEGDNSSYVVRGEGETALIDTGVSTPETKRGFVGSLDAVGVDVAEIDDVFLTHWHADHTGLAGYVQDESGATVHVHENDAPIVEQDDEAWDSMYDEQRRLIDDWGIPDGKSEELLSFMEAMEPAYGEPPSVETFTDGDRFAVAGVELEALGAPGHTAGLTCFAVGETVFTGDALLPVYTPNVGGADVRVEKPLEKYLGTLVRIAERGFDRAYPGHRDVIENPTGRAGEILRHHRERAERVAGVLNDHGALDAWEVGAHLFGELEKIHILHGPGESYAHLEHMEDAGAVTSFRDGTVRYRLDDDGAVEDSFPGI</sequence>
<feature type="domain" description="Metallo-beta-lactamase" evidence="1">
    <location>
        <begin position="18"/>
        <end position="229"/>
    </location>
</feature>
<dbReference type="RefSeq" id="WP_266085670.1">
    <property type="nucleotide sequence ID" value="NZ_RKLV01000001.1"/>
</dbReference>
<organism evidence="2 3">
    <name type="scientific">Halorutilus salinus</name>
    <dbReference type="NCBI Taxonomy" id="2487751"/>
    <lineage>
        <taxon>Archaea</taxon>
        <taxon>Methanobacteriati</taxon>
        <taxon>Methanobacteriota</taxon>
        <taxon>Stenosarchaea group</taxon>
        <taxon>Halobacteria</taxon>
        <taxon>Halorutilales</taxon>
        <taxon>Halorutilaceae</taxon>
        <taxon>Halorutilus</taxon>
    </lineage>
</organism>
<name>A0A9Q4C4A0_9EURY</name>
<protein>
    <submittedName>
        <fullName evidence="2">MBL fold metallo-hydrolase</fullName>
    </submittedName>
</protein>
<dbReference type="Proteomes" id="UP001149411">
    <property type="component" value="Unassembled WGS sequence"/>
</dbReference>
<dbReference type="PANTHER" id="PTHR23131">
    <property type="entry name" value="ENDORIBONUCLEASE LACTB2"/>
    <property type="match status" value="1"/>
</dbReference>
<keyword evidence="3" id="KW-1185">Reference proteome</keyword>
<evidence type="ECO:0000259" key="1">
    <source>
        <dbReference type="SMART" id="SM00849"/>
    </source>
</evidence>
<dbReference type="CDD" id="cd07725">
    <property type="entry name" value="TTHA1429-like_MBL-fold"/>
    <property type="match status" value="1"/>
</dbReference>
<dbReference type="AlphaFoldDB" id="A0A9Q4C4A0"/>
<evidence type="ECO:0000313" key="2">
    <source>
        <dbReference type="EMBL" id="MCX2818056.1"/>
    </source>
</evidence>
<evidence type="ECO:0000313" key="3">
    <source>
        <dbReference type="Proteomes" id="UP001149411"/>
    </source>
</evidence>
<comment type="caution">
    <text evidence="2">The sequence shown here is derived from an EMBL/GenBank/DDBJ whole genome shotgun (WGS) entry which is preliminary data.</text>
</comment>
<dbReference type="InterPro" id="IPR036866">
    <property type="entry name" value="RibonucZ/Hydroxyglut_hydro"/>
</dbReference>
<accession>A0A9Q4C4A0</accession>
<dbReference type="Pfam" id="PF00753">
    <property type="entry name" value="Lactamase_B"/>
    <property type="match status" value="1"/>
</dbReference>